<keyword evidence="3" id="KW-1185">Reference proteome</keyword>
<feature type="compositionally biased region" description="Polar residues" evidence="1">
    <location>
        <begin position="37"/>
        <end position="48"/>
    </location>
</feature>
<evidence type="ECO:0000256" key="1">
    <source>
        <dbReference type="SAM" id="MobiDB-lite"/>
    </source>
</evidence>
<evidence type="ECO:0000313" key="3">
    <source>
        <dbReference type="Proteomes" id="UP001608902"/>
    </source>
</evidence>
<sequence length="126" mass="14560">MEANNDERQRAYRLSSTSYPWLERSLDVRRDLSGKSFQVNSSKGASNPTDHDSPTFDDVNRLSVQTAKNGYQQRDEQLKPSPRLLGRWERMESGDLLDDAGRYLERGDHLCQPLTLFICERKCYSS</sequence>
<protein>
    <submittedName>
        <fullName evidence="2">Uncharacterized protein</fullName>
    </submittedName>
</protein>
<accession>A0ABD6E2P6</accession>
<feature type="compositionally biased region" description="Basic and acidic residues" evidence="1">
    <location>
        <begin position="49"/>
        <end position="58"/>
    </location>
</feature>
<dbReference type="AlphaFoldDB" id="A0ABD6E2P6"/>
<dbReference type="Proteomes" id="UP001608902">
    <property type="component" value="Unassembled WGS sequence"/>
</dbReference>
<dbReference type="EMBL" id="JBGFUD010000227">
    <property type="protein sequence ID" value="MFH4974039.1"/>
    <property type="molecule type" value="Genomic_DNA"/>
</dbReference>
<evidence type="ECO:0000313" key="2">
    <source>
        <dbReference type="EMBL" id="MFH4974039.1"/>
    </source>
</evidence>
<reference evidence="2 3" key="1">
    <citation type="submission" date="2024-08" db="EMBL/GenBank/DDBJ databases">
        <title>Gnathostoma spinigerum genome.</title>
        <authorList>
            <person name="Gonzalez-Bertolin B."/>
            <person name="Monzon S."/>
            <person name="Zaballos A."/>
            <person name="Jimenez P."/>
            <person name="Dekumyoy P."/>
            <person name="Varona S."/>
            <person name="Cuesta I."/>
            <person name="Sumanam S."/>
            <person name="Adisakwattana P."/>
            <person name="Gasser R.B."/>
            <person name="Hernandez-Gonzalez A."/>
            <person name="Young N.D."/>
            <person name="Perteguer M.J."/>
        </authorList>
    </citation>
    <scope>NUCLEOTIDE SEQUENCE [LARGE SCALE GENOMIC DNA]</scope>
    <source>
        <strain evidence="2">AL3</strain>
        <tissue evidence="2">Liver</tissue>
    </source>
</reference>
<comment type="caution">
    <text evidence="2">The sequence shown here is derived from an EMBL/GenBank/DDBJ whole genome shotgun (WGS) entry which is preliminary data.</text>
</comment>
<name>A0ABD6E2P6_9BILA</name>
<feature type="region of interest" description="Disordered" evidence="1">
    <location>
        <begin position="37"/>
        <end position="58"/>
    </location>
</feature>
<organism evidence="2 3">
    <name type="scientific">Gnathostoma spinigerum</name>
    <dbReference type="NCBI Taxonomy" id="75299"/>
    <lineage>
        <taxon>Eukaryota</taxon>
        <taxon>Metazoa</taxon>
        <taxon>Ecdysozoa</taxon>
        <taxon>Nematoda</taxon>
        <taxon>Chromadorea</taxon>
        <taxon>Rhabditida</taxon>
        <taxon>Spirurina</taxon>
        <taxon>Gnathostomatomorpha</taxon>
        <taxon>Gnathostomatoidea</taxon>
        <taxon>Gnathostomatidae</taxon>
        <taxon>Gnathostoma</taxon>
    </lineage>
</organism>
<gene>
    <name evidence="2" type="ORF">AB6A40_000748</name>
</gene>
<proteinExistence type="predicted"/>